<dbReference type="AlphaFoldDB" id="A0A3B4BIC9"/>
<dbReference type="GO" id="GO:0030424">
    <property type="term" value="C:axon"/>
    <property type="evidence" value="ECO:0007669"/>
    <property type="project" value="TreeGrafter"/>
</dbReference>
<dbReference type="InterPro" id="IPR011680">
    <property type="entry name" value="FEZ"/>
</dbReference>
<evidence type="ECO:0000313" key="5">
    <source>
        <dbReference type="Proteomes" id="UP000261520"/>
    </source>
</evidence>
<keyword evidence="3" id="KW-0175">Coiled coil</keyword>
<dbReference type="PANTHER" id="PTHR12394">
    <property type="entry name" value="ZYGIN"/>
    <property type="match status" value="1"/>
</dbReference>
<comment type="similarity">
    <text evidence="1">Belongs to the zygin family.</text>
</comment>
<reference evidence="4" key="1">
    <citation type="submission" date="2025-08" db="UniProtKB">
        <authorList>
            <consortium name="Ensembl"/>
        </authorList>
    </citation>
    <scope>IDENTIFICATION</scope>
</reference>
<evidence type="ECO:0000256" key="1">
    <source>
        <dbReference type="ARBA" id="ARBA00006788"/>
    </source>
</evidence>
<evidence type="ECO:0000256" key="3">
    <source>
        <dbReference type="ARBA" id="ARBA00023054"/>
    </source>
</evidence>
<keyword evidence="5" id="KW-1185">Reference proteome</keyword>
<reference evidence="4" key="2">
    <citation type="submission" date="2025-09" db="UniProtKB">
        <authorList>
            <consortium name="Ensembl"/>
        </authorList>
    </citation>
    <scope>IDENTIFICATION</scope>
</reference>
<dbReference type="GO" id="GO:0005737">
    <property type="term" value="C:cytoplasm"/>
    <property type="evidence" value="ECO:0007669"/>
    <property type="project" value="TreeGrafter"/>
</dbReference>
<sequence>MPVDWKQSVACSLHTPAFNHEDKTVFNSINSYISYDEELREQLDMHSMIITSLTDEPLQTADQAIIVIQLLVFLLQQIPRKNTL</sequence>
<dbReference type="STRING" id="409849.ENSPMGP00000028262"/>
<keyword evidence="2" id="KW-0597">Phosphoprotein</keyword>
<accession>A0A3B4BIC9</accession>
<dbReference type="Pfam" id="PF07763">
    <property type="entry name" value="FEZ"/>
    <property type="match status" value="1"/>
</dbReference>
<evidence type="ECO:0000256" key="2">
    <source>
        <dbReference type="ARBA" id="ARBA00022553"/>
    </source>
</evidence>
<dbReference type="Proteomes" id="UP000261520">
    <property type="component" value="Unplaced"/>
</dbReference>
<name>A0A3B4BIC9_9GOBI</name>
<organism evidence="4 5">
    <name type="scientific">Periophthalmus magnuspinnatus</name>
    <dbReference type="NCBI Taxonomy" id="409849"/>
    <lineage>
        <taxon>Eukaryota</taxon>
        <taxon>Metazoa</taxon>
        <taxon>Chordata</taxon>
        <taxon>Craniata</taxon>
        <taxon>Vertebrata</taxon>
        <taxon>Euteleostomi</taxon>
        <taxon>Actinopterygii</taxon>
        <taxon>Neopterygii</taxon>
        <taxon>Teleostei</taxon>
        <taxon>Neoteleostei</taxon>
        <taxon>Acanthomorphata</taxon>
        <taxon>Gobiaria</taxon>
        <taxon>Gobiiformes</taxon>
        <taxon>Gobioidei</taxon>
        <taxon>Gobiidae</taxon>
        <taxon>Oxudercinae</taxon>
        <taxon>Periophthalmus</taxon>
    </lineage>
</organism>
<dbReference type="PANTHER" id="PTHR12394:SF12">
    <property type="entry name" value="LD08195P"/>
    <property type="match status" value="1"/>
</dbReference>
<evidence type="ECO:0000313" key="4">
    <source>
        <dbReference type="Ensembl" id="ENSPMGP00000028262.1"/>
    </source>
</evidence>
<dbReference type="Ensembl" id="ENSPMGT00000030091.1">
    <property type="protein sequence ID" value="ENSPMGP00000028262.1"/>
    <property type="gene ID" value="ENSPMGG00000022754.1"/>
</dbReference>
<proteinExistence type="inferred from homology"/>
<protein>
    <submittedName>
        <fullName evidence="4">Uncharacterized protein</fullName>
    </submittedName>
</protein>